<evidence type="ECO:0000313" key="1">
    <source>
        <dbReference type="EMBL" id="KAI0057963.1"/>
    </source>
</evidence>
<dbReference type="Proteomes" id="UP000814140">
    <property type="component" value="Unassembled WGS sequence"/>
</dbReference>
<gene>
    <name evidence="1" type="ORF">BV25DRAFT_1320806</name>
</gene>
<accession>A0ACB8SNY1</accession>
<comment type="caution">
    <text evidence="1">The sequence shown here is derived from an EMBL/GenBank/DDBJ whole genome shotgun (WGS) entry which is preliminary data.</text>
</comment>
<keyword evidence="2" id="KW-1185">Reference proteome</keyword>
<proteinExistence type="predicted"/>
<protein>
    <submittedName>
        <fullName evidence="1">Uncharacterized protein</fullName>
    </submittedName>
</protein>
<reference evidence="1" key="2">
    <citation type="journal article" date="2022" name="New Phytol.">
        <title>Evolutionary transition to the ectomycorrhizal habit in the genomes of a hyperdiverse lineage of mushroom-forming fungi.</title>
        <authorList>
            <person name="Looney B."/>
            <person name="Miyauchi S."/>
            <person name="Morin E."/>
            <person name="Drula E."/>
            <person name="Courty P.E."/>
            <person name="Kohler A."/>
            <person name="Kuo A."/>
            <person name="LaButti K."/>
            <person name="Pangilinan J."/>
            <person name="Lipzen A."/>
            <person name="Riley R."/>
            <person name="Andreopoulos W."/>
            <person name="He G."/>
            <person name="Johnson J."/>
            <person name="Nolan M."/>
            <person name="Tritt A."/>
            <person name="Barry K.W."/>
            <person name="Grigoriev I.V."/>
            <person name="Nagy L.G."/>
            <person name="Hibbett D."/>
            <person name="Henrissat B."/>
            <person name="Matheny P.B."/>
            <person name="Labbe J."/>
            <person name="Martin F.M."/>
        </authorList>
    </citation>
    <scope>NUCLEOTIDE SEQUENCE</scope>
    <source>
        <strain evidence="1">HHB10654</strain>
    </source>
</reference>
<name>A0ACB8SNY1_9AGAM</name>
<sequence length="622" mass="71119">MIIVTEQRPCIGPSPHYIRTASKLQPIDDPSPKPCHIAWLINPNTMSAADTAQSSVRIRLSSTEKTCERHNARISRLHITHFPTNLLRRVFSCFPPFFTEEAREACESKYTPHGFNVCRRWRTIVREMPHFWTVIPLKDPFWADVALMYSRHASICIDVELDRAIEQPAYFQTVQRALQHAHRARRLTFRLFPEGDQRCEEIDDPSGILKRIVRILTTLQAPLLEEFYFTDNPDCKQDLPFDLFCGQPLPRLCSLELENCNVRHDSNLLSASLSILGLMNTGITWPVESWLVFGNALDYARILSNHPNLQTLKLEHPRYGNARCGVGRHAQISLPCLERMHITDYVSAVADFTQFLSLPDGVKRVFTCVDKLKYSLDQDALEEWEIEDSRAIDSLTSAFLHHFTPATQIDAVVSFICLDLVYGPSLNRFVLSAAPSQQWASDFAHPNPITFELCAPPEREGFMAHMFSAIPSCFQGVRVLKMTDGHCFAAPQSTQRLRFIWPLLNRLLPHVAEIQVQGPVALGFVACVASRYFDEQFGELRTLILQMVDFSSDLDLEPVFAYYNSYVLEPTLFESLLCWLFRRREAGVLIKLTIDCCDLTQEMQQQLQQVALVDRRDQALVS</sequence>
<reference evidence="1" key="1">
    <citation type="submission" date="2021-03" db="EMBL/GenBank/DDBJ databases">
        <authorList>
            <consortium name="DOE Joint Genome Institute"/>
            <person name="Ahrendt S."/>
            <person name="Looney B.P."/>
            <person name="Miyauchi S."/>
            <person name="Morin E."/>
            <person name="Drula E."/>
            <person name="Courty P.E."/>
            <person name="Chicoki N."/>
            <person name="Fauchery L."/>
            <person name="Kohler A."/>
            <person name="Kuo A."/>
            <person name="Labutti K."/>
            <person name="Pangilinan J."/>
            <person name="Lipzen A."/>
            <person name="Riley R."/>
            <person name="Andreopoulos W."/>
            <person name="He G."/>
            <person name="Johnson J."/>
            <person name="Barry K.W."/>
            <person name="Grigoriev I.V."/>
            <person name="Nagy L."/>
            <person name="Hibbett D."/>
            <person name="Henrissat B."/>
            <person name="Matheny P.B."/>
            <person name="Labbe J."/>
            <person name="Martin F."/>
        </authorList>
    </citation>
    <scope>NUCLEOTIDE SEQUENCE</scope>
    <source>
        <strain evidence="1">HHB10654</strain>
    </source>
</reference>
<evidence type="ECO:0000313" key="2">
    <source>
        <dbReference type="Proteomes" id="UP000814140"/>
    </source>
</evidence>
<organism evidence="1 2">
    <name type="scientific">Artomyces pyxidatus</name>
    <dbReference type="NCBI Taxonomy" id="48021"/>
    <lineage>
        <taxon>Eukaryota</taxon>
        <taxon>Fungi</taxon>
        <taxon>Dikarya</taxon>
        <taxon>Basidiomycota</taxon>
        <taxon>Agaricomycotina</taxon>
        <taxon>Agaricomycetes</taxon>
        <taxon>Russulales</taxon>
        <taxon>Auriscalpiaceae</taxon>
        <taxon>Artomyces</taxon>
    </lineage>
</organism>
<dbReference type="EMBL" id="MU277240">
    <property type="protein sequence ID" value="KAI0057963.1"/>
    <property type="molecule type" value="Genomic_DNA"/>
</dbReference>